<keyword evidence="3" id="KW-0012">Acyltransferase</keyword>
<dbReference type="SUPFAM" id="SSF53659">
    <property type="entry name" value="Isocitrate/Isopropylmalate dehydrogenase-like"/>
    <property type="match status" value="1"/>
</dbReference>
<sequence>MKKIEEIISYVQAKGPMTIAVASAEDRDVLLAVDKARELGIARGILVGDKEKIEEVAQKLNINLTDYEIIHKENMQDASAEAVKLVSSGKAHILMKGLVDTSIILKEALNADYGLREGKLLSHVAVFEPENYDKLLLMTDAAMNIAPDLEKKKEIIKNSIKVAKAIEVETPNVCVICAKEKVSPKMEATVDAQELERLNKEGEIKDCVVGGPFGLDNAISKEAAIHKGIDHPLAGVADILLMPNIEAGNVFYKTMVFLAKAKNAGVIVGASAPIVLTSRADNDEAKLNSIALSVLMAIKKEEGSI</sequence>
<comment type="similarity">
    <text evidence="1">Belongs to the phosphate acetyltransferase and butyryltransferase family.</text>
</comment>
<dbReference type="PANTHER" id="PTHR43356:SF2">
    <property type="entry name" value="PHOSPHATE ACETYLTRANSFERASE"/>
    <property type="match status" value="1"/>
</dbReference>
<feature type="domain" description="Phosphate acetyl/butaryl transferase" evidence="4">
    <location>
        <begin position="72"/>
        <end position="293"/>
    </location>
</feature>
<evidence type="ECO:0000256" key="3">
    <source>
        <dbReference type="ARBA" id="ARBA00023315"/>
    </source>
</evidence>
<name>A0A267MMV7_9FIRM</name>
<dbReference type="NCBIfam" id="NF006045">
    <property type="entry name" value="PRK08190.1"/>
    <property type="match status" value="1"/>
</dbReference>
<evidence type="ECO:0000259" key="4">
    <source>
        <dbReference type="Pfam" id="PF01515"/>
    </source>
</evidence>
<dbReference type="Gene3D" id="3.40.718.10">
    <property type="entry name" value="Isopropylmalate Dehydrogenase"/>
    <property type="match status" value="1"/>
</dbReference>
<dbReference type="PANTHER" id="PTHR43356">
    <property type="entry name" value="PHOSPHATE ACETYLTRANSFERASE"/>
    <property type="match status" value="1"/>
</dbReference>
<dbReference type="EMBL" id="NIBG01000003">
    <property type="protein sequence ID" value="PAB60205.1"/>
    <property type="molecule type" value="Genomic_DNA"/>
</dbReference>
<dbReference type="InterPro" id="IPR002505">
    <property type="entry name" value="PTA_PTB"/>
</dbReference>
<dbReference type="OrthoDB" id="9774179at2"/>
<accession>A0A267MMV7</accession>
<evidence type="ECO:0000313" key="5">
    <source>
        <dbReference type="EMBL" id="PAB60205.1"/>
    </source>
</evidence>
<dbReference type="InterPro" id="IPR050500">
    <property type="entry name" value="Phos_Acetyltrans/Butyryltrans"/>
</dbReference>
<proteinExistence type="inferred from homology"/>
<dbReference type="GO" id="GO:0016746">
    <property type="term" value="F:acyltransferase activity"/>
    <property type="evidence" value="ECO:0007669"/>
    <property type="project" value="UniProtKB-KW"/>
</dbReference>
<protein>
    <submittedName>
        <fullName evidence="5">Phosphate butyryltransferase</fullName>
    </submittedName>
</protein>
<organism evidence="5 6">
    <name type="scientific">Anaeromicrobium sediminis</name>
    <dbReference type="NCBI Taxonomy" id="1478221"/>
    <lineage>
        <taxon>Bacteria</taxon>
        <taxon>Bacillati</taxon>
        <taxon>Bacillota</taxon>
        <taxon>Clostridia</taxon>
        <taxon>Peptostreptococcales</taxon>
        <taxon>Thermotaleaceae</taxon>
        <taxon>Anaeromicrobium</taxon>
    </lineage>
</organism>
<dbReference type="Pfam" id="PF01515">
    <property type="entry name" value="PTA_PTB"/>
    <property type="match status" value="1"/>
</dbReference>
<comment type="caution">
    <text evidence="5">The sequence shown here is derived from an EMBL/GenBank/DDBJ whole genome shotgun (WGS) entry which is preliminary data.</text>
</comment>
<dbReference type="RefSeq" id="WP_095131496.1">
    <property type="nucleotide sequence ID" value="NZ_NIBG01000003.1"/>
</dbReference>
<dbReference type="NCBIfam" id="NF004472">
    <property type="entry name" value="PRK05805.1"/>
    <property type="match status" value="1"/>
</dbReference>
<evidence type="ECO:0000256" key="2">
    <source>
        <dbReference type="ARBA" id="ARBA00022679"/>
    </source>
</evidence>
<dbReference type="Proteomes" id="UP000216024">
    <property type="component" value="Unassembled WGS sequence"/>
</dbReference>
<dbReference type="PIRSF" id="PIRSF000428">
    <property type="entry name" value="P_Ac_trans"/>
    <property type="match status" value="1"/>
</dbReference>
<keyword evidence="2 5" id="KW-0808">Transferase</keyword>
<dbReference type="InterPro" id="IPR012147">
    <property type="entry name" value="P_Ac_Bu_trans"/>
</dbReference>
<dbReference type="AlphaFoldDB" id="A0A267MMV7"/>
<keyword evidence="6" id="KW-1185">Reference proteome</keyword>
<evidence type="ECO:0000313" key="6">
    <source>
        <dbReference type="Proteomes" id="UP000216024"/>
    </source>
</evidence>
<evidence type="ECO:0000256" key="1">
    <source>
        <dbReference type="ARBA" id="ARBA00005656"/>
    </source>
</evidence>
<reference evidence="5 6" key="1">
    <citation type="submission" date="2017-06" db="EMBL/GenBank/DDBJ databases">
        <title>Draft genome sequence of anaerobic fermentative bacterium Anaeromicrobium sediminis DY2726D isolated from West Pacific Ocean sediments.</title>
        <authorList>
            <person name="Zeng X."/>
        </authorList>
    </citation>
    <scope>NUCLEOTIDE SEQUENCE [LARGE SCALE GENOMIC DNA]</scope>
    <source>
        <strain evidence="5 6">DY2726D</strain>
    </source>
</reference>
<gene>
    <name evidence="5" type="ORF">CCE28_04715</name>
</gene>